<dbReference type="RefSeq" id="WP_215352214.1">
    <property type="nucleotide sequence ID" value="NZ_BAAAFE010000006.1"/>
</dbReference>
<sequence length="190" mass="21204">MGGGYDSVKTIKGKFSAARYKGQMGCESSISKATELPDLHKMRERAQLLRSEFLDSFGRLEAEVMQYIGKTEVKATSSTPFSQKLAALAKARDRFKNPKRLDVRIAAIRELLPVRADIVHSVLELILIFDGQTTSMKLQFRNSSDCERRPLTLTHDQLAIIIRRLNQLAGQFSHQRLKEAAPAARASASA</sequence>
<evidence type="ECO:0000313" key="2">
    <source>
        <dbReference type="Proteomes" id="UP001500738"/>
    </source>
</evidence>
<accession>A0ABN1M2A0</accession>
<dbReference type="Proteomes" id="UP001500738">
    <property type="component" value="Unassembled WGS sequence"/>
</dbReference>
<proteinExistence type="predicted"/>
<dbReference type="EMBL" id="BAAAFE010000006">
    <property type="protein sequence ID" value="GAA0863394.1"/>
    <property type="molecule type" value="Genomic_DNA"/>
</dbReference>
<reference evidence="1 2" key="1">
    <citation type="journal article" date="2019" name="Int. J. Syst. Evol. Microbiol.">
        <title>The Global Catalogue of Microorganisms (GCM) 10K type strain sequencing project: providing services to taxonomists for standard genome sequencing and annotation.</title>
        <authorList>
            <consortium name="The Broad Institute Genomics Platform"/>
            <consortium name="The Broad Institute Genome Sequencing Center for Infectious Disease"/>
            <person name="Wu L."/>
            <person name="Ma J."/>
        </authorList>
    </citation>
    <scope>NUCLEOTIDE SEQUENCE [LARGE SCALE GENOMIC DNA]</scope>
    <source>
        <strain evidence="1 2">JCM 15910</strain>
    </source>
</reference>
<comment type="caution">
    <text evidence="1">The sequence shown here is derived from an EMBL/GenBank/DDBJ whole genome shotgun (WGS) entry which is preliminary data.</text>
</comment>
<organism evidence="1 2">
    <name type="scientific">Sphingopyxis soli</name>
    <dbReference type="NCBI Taxonomy" id="592051"/>
    <lineage>
        <taxon>Bacteria</taxon>
        <taxon>Pseudomonadati</taxon>
        <taxon>Pseudomonadota</taxon>
        <taxon>Alphaproteobacteria</taxon>
        <taxon>Sphingomonadales</taxon>
        <taxon>Sphingomonadaceae</taxon>
        <taxon>Sphingopyxis</taxon>
    </lineage>
</organism>
<name>A0ABN1M2A0_9SPHN</name>
<evidence type="ECO:0000313" key="1">
    <source>
        <dbReference type="EMBL" id="GAA0863394.1"/>
    </source>
</evidence>
<keyword evidence="2" id="KW-1185">Reference proteome</keyword>
<protein>
    <submittedName>
        <fullName evidence="1">Uncharacterized protein</fullName>
    </submittedName>
</protein>
<gene>
    <name evidence="1" type="ORF">GCM10009115_13840</name>
</gene>